<keyword evidence="1" id="KW-0597">Phosphoprotein</keyword>
<dbReference type="Gene3D" id="3.40.50.2300">
    <property type="match status" value="1"/>
</dbReference>
<dbReference type="GO" id="GO:0000160">
    <property type="term" value="P:phosphorelay signal transduction system"/>
    <property type="evidence" value="ECO:0007669"/>
    <property type="project" value="InterPro"/>
</dbReference>
<organism evidence="3 4">
    <name type="scientific">Saltatorellus ferox</name>
    <dbReference type="NCBI Taxonomy" id="2528018"/>
    <lineage>
        <taxon>Bacteria</taxon>
        <taxon>Pseudomonadati</taxon>
        <taxon>Planctomycetota</taxon>
        <taxon>Planctomycetia</taxon>
        <taxon>Planctomycetia incertae sedis</taxon>
        <taxon>Saltatorellus</taxon>
    </lineage>
</organism>
<dbReference type="Proteomes" id="UP000320390">
    <property type="component" value="Chromosome"/>
</dbReference>
<evidence type="ECO:0000256" key="1">
    <source>
        <dbReference type="PROSITE-ProRule" id="PRU00169"/>
    </source>
</evidence>
<feature type="modified residue" description="4-aspartylphosphate" evidence="1">
    <location>
        <position position="56"/>
    </location>
</feature>
<name>A0A518EK96_9BACT</name>
<dbReference type="InterPro" id="IPR052048">
    <property type="entry name" value="ST_Response_Regulator"/>
</dbReference>
<keyword evidence="4" id="KW-1185">Reference proteome</keyword>
<proteinExistence type="predicted"/>
<feature type="domain" description="Response regulatory" evidence="2">
    <location>
        <begin position="4"/>
        <end position="121"/>
    </location>
</feature>
<protein>
    <recommendedName>
        <fullName evidence="2">Response regulatory domain-containing protein</fullName>
    </recommendedName>
</protein>
<dbReference type="InterPro" id="IPR001789">
    <property type="entry name" value="Sig_transdc_resp-reg_receiver"/>
</dbReference>
<dbReference type="AlphaFoldDB" id="A0A518EK96"/>
<accession>A0A518EK96</accession>
<dbReference type="InterPro" id="IPR011006">
    <property type="entry name" value="CheY-like_superfamily"/>
</dbReference>
<sequence length="123" mass="13049">MGLNVVLVDDSGVMRKLVSKALRAAGLDIAPTAEAGNGQEGLDALKGGKFDVVLCDWNMPVMDGLTFVKEARTSSHKVPIVMLTTESGDDKVQAALDAGANAYITKPFTPEKLEERIKFVTAA</sequence>
<evidence type="ECO:0000259" key="2">
    <source>
        <dbReference type="PROSITE" id="PS50110"/>
    </source>
</evidence>
<dbReference type="EMBL" id="CP036434">
    <property type="protein sequence ID" value="QDV04516.1"/>
    <property type="molecule type" value="Genomic_DNA"/>
</dbReference>
<dbReference type="PROSITE" id="PS50110">
    <property type="entry name" value="RESPONSE_REGULATORY"/>
    <property type="match status" value="1"/>
</dbReference>
<dbReference type="OrthoDB" id="9813953at2"/>
<reference evidence="3 4" key="1">
    <citation type="submission" date="2019-02" db="EMBL/GenBank/DDBJ databases">
        <title>Deep-cultivation of Planctomycetes and their phenomic and genomic characterization uncovers novel biology.</title>
        <authorList>
            <person name="Wiegand S."/>
            <person name="Jogler M."/>
            <person name="Boedeker C."/>
            <person name="Pinto D."/>
            <person name="Vollmers J."/>
            <person name="Rivas-Marin E."/>
            <person name="Kohn T."/>
            <person name="Peeters S.H."/>
            <person name="Heuer A."/>
            <person name="Rast P."/>
            <person name="Oberbeckmann S."/>
            <person name="Bunk B."/>
            <person name="Jeske O."/>
            <person name="Meyerdierks A."/>
            <person name="Storesund J.E."/>
            <person name="Kallscheuer N."/>
            <person name="Luecker S."/>
            <person name="Lage O.M."/>
            <person name="Pohl T."/>
            <person name="Merkel B.J."/>
            <person name="Hornburger P."/>
            <person name="Mueller R.-W."/>
            <person name="Bruemmer F."/>
            <person name="Labrenz M."/>
            <person name="Spormann A.M."/>
            <person name="Op den Camp H."/>
            <person name="Overmann J."/>
            <person name="Amann R."/>
            <person name="Jetten M.S.M."/>
            <person name="Mascher T."/>
            <person name="Medema M.H."/>
            <person name="Devos D.P."/>
            <person name="Kaster A.-K."/>
            <person name="Ovreas L."/>
            <person name="Rohde M."/>
            <person name="Galperin M.Y."/>
            <person name="Jogler C."/>
        </authorList>
    </citation>
    <scope>NUCLEOTIDE SEQUENCE [LARGE SCALE GENOMIC DNA]</scope>
    <source>
        <strain evidence="3 4">Poly30</strain>
    </source>
</reference>
<dbReference type="SUPFAM" id="SSF52172">
    <property type="entry name" value="CheY-like"/>
    <property type="match status" value="1"/>
</dbReference>
<dbReference type="SMART" id="SM00448">
    <property type="entry name" value="REC"/>
    <property type="match status" value="1"/>
</dbReference>
<dbReference type="Pfam" id="PF00072">
    <property type="entry name" value="Response_reg"/>
    <property type="match status" value="1"/>
</dbReference>
<evidence type="ECO:0000313" key="3">
    <source>
        <dbReference type="EMBL" id="QDV04516.1"/>
    </source>
</evidence>
<dbReference type="PANTHER" id="PTHR43228">
    <property type="entry name" value="TWO-COMPONENT RESPONSE REGULATOR"/>
    <property type="match status" value="1"/>
</dbReference>
<gene>
    <name evidence="3" type="ORF">Poly30_00070</name>
</gene>
<dbReference type="PANTHER" id="PTHR43228:SF1">
    <property type="entry name" value="TWO-COMPONENT RESPONSE REGULATOR ARR22"/>
    <property type="match status" value="1"/>
</dbReference>
<evidence type="ECO:0000313" key="4">
    <source>
        <dbReference type="Proteomes" id="UP000320390"/>
    </source>
</evidence>
<dbReference type="RefSeq" id="WP_145193952.1">
    <property type="nucleotide sequence ID" value="NZ_CP036434.1"/>
</dbReference>